<dbReference type="AlphaFoldDB" id="A0A2B7WK57"/>
<proteinExistence type="predicted"/>
<name>A0A2B7WK57_9EURO</name>
<comment type="caution">
    <text evidence="2">The sequence shown here is derived from an EMBL/GenBank/DDBJ whole genome shotgun (WGS) entry which is preliminary data.</text>
</comment>
<feature type="compositionally biased region" description="Polar residues" evidence="1">
    <location>
        <begin position="54"/>
        <end position="66"/>
    </location>
</feature>
<dbReference type="OrthoDB" id="10358349at2759"/>
<feature type="region of interest" description="Disordered" evidence="1">
    <location>
        <begin position="40"/>
        <end position="102"/>
    </location>
</feature>
<keyword evidence="3" id="KW-1185">Reference proteome</keyword>
<evidence type="ECO:0000256" key="1">
    <source>
        <dbReference type="SAM" id="MobiDB-lite"/>
    </source>
</evidence>
<organism evidence="2 3">
    <name type="scientific">Helicocarpus griseus UAMH5409</name>
    <dbReference type="NCBI Taxonomy" id="1447875"/>
    <lineage>
        <taxon>Eukaryota</taxon>
        <taxon>Fungi</taxon>
        <taxon>Dikarya</taxon>
        <taxon>Ascomycota</taxon>
        <taxon>Pezizomycotina</taxon>
        <taxon>Eurotiomycetes</taxon>
        <taxon>Eurotiomycetidae</taxon>
        <taxon>Onygenales</taxon>
        <taxon>Ajellomycetaceae</taxon>
        <taxon>Helicocarpus</taxon>
    </lineage>
</organism>
<evidence type="ECO:0000313" key="3">
    <source>
        <dbReference type="Proteomes" id="UP000223968"/>
    </source>
</evidence>
<gene>
    <name evidence="2" type="ORF">AJ79_09415</name>
</gene>
<evidence type="ECO:0000313" key="2">
    <source>
        <dbReference type="EMBL" id="PGG96891.1"/>
    </source>
</evidence>
<sequence>MGSWAIWWGEGGDPGVLGTIEYGLKYDVLTALRWQLVRSRRVQGNGSRPKPNLPLQNTNSQRSETGQRGGQTIEVGDEVGMAGDSGQSGQSPERKRVSANRR</sequence>
<accession>A0A2B7WK57</accession>
<protein>
    <submittedName>
        <fullName evidence="2">Uncharacterized protein</fullName>
    </submittedName>
</protein>
<dbReference type="EMBL" id="PDNB01000264">
    <property type="protein sequence ID" value="PGG96891.1"/>
    <property type="molecule type" value="Genomic_DNA"/>
</dbReference>
<dbReference type="Proteomes" id="UP000223968">
    <property type="component" value="Unassembled WGS sequence"/>
</dbReference>
<reference evidence="2 3" key="1">
    <citation type="submission" date="2017-10" db="EMBL/GenBank/DDBJ databases">
        <title>Comparative genomics in systemic dimorphic fungi from Ajellomycetaceae.</title>
        <authorList>
            <person name="Munoz J.F."/>
            <person name="Mcewen J.G."/>
            <person name="Clay O.K."/>
            <person name="Cuomo C.A."/>
        </authorList>
    </citation>
    <scope>NUCLEOTIDE SEQUENCE [LARGE SCALE GENOMIC DNA]</scope>
    <source>
        <strain evidence="2 3">UAMH5409</strain>
    </source>
</reference>